<organism evidence="1 2">
    <name type="scientific">Holtiella tumoricola</name>
    <dbReference type="NCBI Taxonomy" id="3018743"/>
    <lineage>
        <taxon>Bacteria</taxon>
        <taxon>Bacillati</taxon>
        <taxon>Bacillota</taxon>
        <taxon>Clostridia</taxon>
        <taxon>Lachnospirales</taxon>
        <taxon>Cellulosilyticaceae</taxon>
        <taxon>Holtiella</taxon>
    </lineage>
</organism>
<reference evidence="1" key="1">
    <citation type="journal article" date="2023" name="Int. J. Syst. Evol. Microbiol.">
        <title>&lt;i&gt;Holtiella tumoricola&lt;/i&gt; gen. nov. sp. nov., isolated from a human clinical sample.</title>
        <authorList>
            <person name="Allen-Vercoe E."/>
            <person name="Daigneault M.C."/>
            <person name="Vancuren S.J."/>
            <person name="Cochrane K."/>
            <person name="O'Neal L.L."/>
            <person name="Sankaranarayanan K."/>
            <person name="Lawson P.A."/>
        </authorList>
    </citation>
    <scope>NUCLEOTIDE SEQUENCE</scope>
    <source>
        <strain evidence="1">CC70A</strain>
    </source>
</reference>
<keyword evidence="2" id="KW-1185">Reference proteome</keyword>
<accession>A0AA42J0Y3</accession>
<dbReference type="RefSeq" id="WP_271012073.1">
    <property type="nucleotide sequence ID" value="NZ_JAQIFT010000040.1"/>
</dbReference>
<gene>
    <name evidence="1" type="ORF">PBV87_09535</name>
</gene>
<sequence>MTRKIRSIVIALLLLIVILFLGSRYSWKLCGFRYCIDPSTVYVESVIPGKGCYQIKGNVMDSISSFVGYTYKIEEQNIYIGLKYNTFLGFFKRDSVFDIKIDCDTSGEKYNIYIVDWKNEKLIW</sequence>
<dbReference type="AlphaFoldDB" id="A0AA42J0Y3"/>
<dbReference type="Proteomes" id="UP001169242">
    <property type="component" value="Unassembled WGS sequence"/>
</dbReference>
<comment type="caution">
    <text evidence="1">The sequence shown here is derived from an EMBL/GenBank/DDBJ whole genome shotgun (WGS) entry which is preliminary data.</text>
</comment>
<protein>
    <submittedName>
        <fullName evidence="1">Uncharacterized protein</fullName>
    </submittedName>
</protein>
<name>A0AA42J0Y3_9FIRM</name>
<evidence type="ECO:0000313" key="2">
    <source>
        <dbReference type="Proteomes" id="UP001169242"/>
    </source>
</evidence>
<proteinExistence type="predicted"/>
<evidence type="ECO:0000313" key="1">
    <source>
        <dbReference type="EMBL" id="MDA3731718.1"/>
    </source>
</evidence>
<dbReference type="EMBL" id="JAQIFT010000040">
    <property type="protein sequence ID" value="MDA3731718.1"/>
    <property type="molecule type" value="Genomic_DNA"/>
</dbReference>